<evidence type="ECO:0000259" key="1">
    <source>
        <dbReference type="Pfam" id="PF20700"/>
    </source>
</evidence>
<protein>
    <submittedName>
        <fullName evidence="2">Putative kolobok-8 hm</fullName>
    </submittedName>
</protein>
<dbReference type="OMA" id="CARKHAS"/>
<feature type="domain" description="Mutator-like transposase" evidence="1">
    <location>
        <begin position="140"/>
        <end position="495"/>
    </location>
</feature>
<dbReference type="AlphaFoldDB" id="A0A6M2CNL4"/>
<proteinExistence type="predicted"/>
<name>A0A6M2CNL4_RHIMP</name>
<dbReference type="RefSeq" id="XP_037274313.1">
    <property type="nucleotide sequence ID" value="XM_037418416.1"/>
</dbReference>
<evidence type="ECO:0000313" key="2">
    <source>
        <dbReference type="EMBL" id="NOV35136.1"/>
    </source>
</evidence>
<dbReference type="PANTHER" id="PTHR33309:SF3">
    <property type="entry name" value="CCHC-TYPE DOMAIN-CONTAINING PROTEIN"/>
    <property type="match status" value="1"/>
</dbReference>
<dbReference type="Pfam" id="PF20700">
    <property type="entry name" value="Mutator"/>
    <property type="match status" value="1"/>
</dbReference>
<dbReference type="OrthoDB" id="6506224at2759"/>
<dbReference type="VEuPathDB" id="VectorBase:LOC119167010"/>
<dbReference type="PANTHER" id="PTHR33309">
    <property type="entry name" value="KERATIN, ULTRA HIGH-SULFUR MATRIX PROTEIN-LIKE"/>
    <property type="match status" value="1"/>
</dbReference>
<organism evidence="2">
    <name type="scientific">Rhipicephalus microplus</name>
    <name type="common">Cattle tick</name>
    <name type="synonym">Boophilus microplus</name>
    <dbReference type="NCBI Taxonomy" id="6941"/>
    <lineage>
        <taxon>Eukaryota</taxon>
        <taxon>Metazoa</taxon>
        <taxon>Ecdysozoa</taxon>
        <taxon>Arthropoda</taxon>
        <taxon>Chelicerata</taxon>
        <taxon>Arachnida</taxon>
        <taxon>Acari</taxon>
        <taxon>Parasitiformes</taxon>
        <taxon>Ixodida</taxon>
        <taxon>Ixodoidea</taxon>
        <taxon>Ixodidae</taxon>
        <taxon>Rhipicephalinae</taxon>
        <taxon>Rhipicephalus</taxon>
        <taxon>Boophilus</taxon>
    </lineage>
</organism>
<dbReference type="InterPro" id="IPR049012">
    <property type="entry name" value="Mutator_transp_dom"/>
</dbReference>
<dbReference type="EMBL" id="GHWJ01002399">
    <property type="protein sequence ID" value="NOV35136.1"/>
    <property type="molecule type" value="Transcribed_RNA"/>
</dbReference>
<accession>A0A6M2CNL4</accession>
<sequence>MSTPSPKFATKYKFGTKRKRKTPYNFQKCAAVPPPVPDHAENGVLPESSGADAGVLGLVPQSALDNRRGSSSSFRHDTAMLQPEDLRRIESEAQEKLNVLASTPATARKSDFLDRDDAATQASNDLATSFFIASYDSMNALLASTSCKCTICGGNLTVRKGERDFGLAVKFVAECAICGDNVQGWSSPRVSGKAKLRPFVINILAERAMQSTGNGQTAMNDIFAAMNISERGMHNKTWQGHLKTKLVPAATDGAEKLMGTCAQLVRDLYRDLNINSPDNIAISFDGTWMTRGHSSHIGVGTVIELYTGFVLDYVVLSNFCAGCARAPKEVDPAYQAWKEAHACQKNTDKKAGEMEVEAALILFQRSLQKHKLRYTTLLSDGDSRAYLALQDAKVYGYIPVDKEDCVNHIHKRMGTALRNLVSKQKSSGTESLGGKGKLTGELITKLSSYYGWALKSHKGDVKAMHKAVMATYYHITSNDVTSNHTLCPEGPDSWCRQNAAKAKGEPAPKHRHNLPPHVCEALLPVYRRLSDESLLRRCLRGKTQNNNECLHSIIWALAPKEKHASLFAVQAAVAEAVMKFNSGYEKASTAILQELQLNPGQQLTKRMSEKDRHRAEACARKHASAENLQRVLRKQHRNDSKQTDYVPGGY</sequence>
<reference evidence="2" key="1">
    <citation type="submission" date="2019-09" db="EMBL/GenBank/DDBJ databases">
        <title>Organ-specific transcriptomic study of the physiology of the cattle tick, Rhipicephalus microplus.</title>
        <authorList>
            <person name="Tirloni L."/>
            <person name="Braz G."/>
            <person name="Gandara A.C.P."/>
            <person name="Sabadin G.A."/>
            <person name="da Silva R.M."/>
            <person name="Guizzo M.G."/>
            <person name="Machado J.A."/>
            <person name="Costa E.P."/>
            <person name="Gomes H.F."/>
            <person name="Moraes J."/>
            <person name="Mota M.B.S."/>
            <person name="Mesquita R.D."/>
            <person name="Alvarenga P.H."/>
            <person name="Alves F."/>
            <person name="Seixas A."/>
            <person name="da Fonseca R.N."/>
            <person name="Fogaca A."/>
            <person name="Logullo C."/>
            <person name="Tanaka A."/>
            <person name="Daffre S."/>
            <person name="Termignoni C."/>
            <person name="Vaz I.S.Jr."/>
            <person name="Oliveira P.L."/>
            <person name="Ribeiro J.M."/>
        </authorList>
    </citation>
    <scope>NUCLEOTIDE SEQUENCE</scope>
    <source>
        <strain evidence="2">Porto Alegre</strain>
    </source>
</reference>
<dbReference type="KEGG" id="rmp:119167010"/>